<proteinExistence type="predicted"/>
<evidence type="ECO:0000313" key="1">
    <source>
        <dbReference type="EMBL" id="KAA6399137.1"/>
    </source>
</evidence>
<gene>
    <name evidence="1" type="ORF">EZS28_005334</name>
</gene>
<sequence length="198" mass="22368">MGVEPKPKQWGRAQNPFEAQKTSALQRFQSQKQVLELKKNYVKNCINARRQRAVANNRNKDVDNATAEIRRAHLNKKQFDTLSGMIQQLDILENNIQMANTTKDYAQALDQGAAQLKAIIGDQTPENIICIYDEDQDIPSILEDQDIKSILEEINHMIQVATNIGIPQIPTGEIFISQPQLESDDEIEAQINALMEGI</sequence>
<dbReference type="EMBL" id="SNRW01000814">
    <property type="protein sequence ID" value="KAA6399137.1"/>
    <property type="molecule type" value="Genomic_DNA"/>
</dbReference>
<dbReference type="Proteomes" id="UP000324800">
    <property type="component" value="Unassembled WGS sequence"/>
</dbReference>
<reference evidence="1 2" key="1">
    <citation type="submission" date="2019-03" db="EMBL/GenBank/DDBJ databases">
        <title>Single cell metagenomics reveals metabolic interactions within the superorganism composed of flagellate Streblomastix strix and complex community of Bacteroidetes bacteria on its surface.</title>
        <authorList>
            <person name="Treitli S.C."/>
            <person name="Kolisko M."/>
            <person name="Husnik F."/>
            <person name="Keeling P."/>
            <person name="Hampl V."/>
        </authorList>
    </citation>
    <scope>NUCLEOTIDE SEQUENCE [LARGE SCALE GENOMIC DNA]</scope>
    <source>
        <strain evidence="1">ST1C</strain>
    </source>
</reference>
<comment type="caution">
    <text evidence="1">The sequence shown here is derived from an EMBL/GenBank/DDBJ whole genome shotgun (WGS) entry which is preliminary data.</text>
</comment>
<organism evidence="1 2">
    <name type="scientific">Streblomastix strix</name>
    <dbReference type="NCBI Taxonomy" id="222440"/>
    <lineage>
        <taxon>Eukaryota</taxon>
        <taxon>Metamonada</taxon>
        <taxon>Preaxostyla</taxon>
        <taxon>Oxymonadida</taxon>
        <taxon>Streblomastigidae</taxon>
        <taxon>Streblomastix</taxon>
    </lineage>
</organism>
<name>A0A5J4WVU2_9EUKA</name>
<evidence type="ECO:0000313" key="2">
    <source>
        <dbReference type="Proteomes" id="UP000324800"/>
    </source>
</evidence>
<accession>A0A5J4WVU2</accession>
<protein>
    <submittedName>
        <fullName evidence="1">Uncharacterized protein</fullName>
    </submittedName>
</protein>
<dbReference type="AlphaFoldDB" id="A0A5J4WVU2"/>